<dbReference type="Pfam" id="PF04471">
    <property type="entry name" value="Mrr_cat"/>
    <property type="match status" value="1"/>
</dbReference>
<feature type="compositionally biased region" description="Polar residues" evidence="1">
    <location>
        <begin position="159"/>
        <end position="186"/>
    </location>
</feature>
<dbReference type="InterPro" id="IPR007560">
    <property type="entry name" value="Restrct_endonuc_IV_Mrr"/>
</dbReference>
<keyword evidence="2" id="KW-0472">Membrane</keyword>
<organism evidence="4 5">
    <name type="scientific">Nocardia iowensis</name>
    <dbReference type="NCBI Taxonomy" id="204891"/>
    <lineage>
        <taxon>Bacteria</taxon>
        <taxon>Bacillati</taxon>
        <taxon>Actinomycetota</taxon>
        <taxon>Actinomycetes</taxon>
        <taxon>Mycobacteriales</taxon>
        <taxon>Nocardiaceae</taxon>
        <taxon>Nocardia</taxon>
    </lineage>
</organism>
<dbReference type="EMBL" id="CP078145">
    <property type="protein sequence ID" value="QXN90166.1"/>
    <property type="molecule type" value="Genomic_DNA"/>
</dbReference>
<keyword evidence="2" id="KW-0812">Transmembrane</keyword>
<keyword evidence="2" id="KW-1133">Transmembrane helix</keyword>
<keyword evidence="4" id="KW-0255">Endonuclease</keyword>
<dbReference type="RefSeq" id="WP_218471038.1">
    <property type="nucleotide sequence ID" value="NZ_BAABJN010000006.1"/>
</dbReference>
<evidence type="ECO:0000256" key="2">
    <source>
        <dbReference type="SAM" id="Phobius"/>
    </source>
</evidence>
<feature type="transmembrane region" description="Helical" evidence="2">
    <location>
        <begin position="200"/>
        <end position="225"/>
    </location>
</feature>
<feature type="domain" description="Restriction endonuclease type IV Mrr" evidence="3">
    <location>
        <begin position="13"/>
        <end position="100"/>
    </location>
</feature>
<feature type="transmembrane region" description="Helical" evidence="2">
    <location>
        <begin position="237"/>
        <end position="259"/>
    </location>
</feature>
<dbReference type="Proteomes" id="UP000694257">
    <property type="component" value="Chromosome"/>
</dbReference>
<evidence type="ECO:0000313" key="4">
    <source>
        <dbReference type="EMBL" id="QXN90166.1"/>
    </source>
</evidence>
<keyword evidence="4" id="KW-0378">Hydrolase</keyword>
<feature type="compositionally biased region" description="Basic and acidic residues" evidence="1">
    <location>
        <begin position="149"/>
        <end position="158"/>
    </location>
</feature>
<gene>
    <name evidence="4" type="ORF">KV110_32805</name>
</gene>
<proteinExistence type="predicted"/>
<name>A0ABX8RRT6_NOCIO</name>
<accession>A0ABX8RRT6</accession>
<feature type="region of interest" description="Disordered" evidence="1">
    <location>
        <begin position="149"/>
        <end position="189"/>
    </location>
</feature>
<keyword evidence="5" id="KW-1185">Reference proteome</keyword>
<reference evidence="4 5" key="1">
    <citation type="submission" date="2021-07" db="EMBL/GenBank/DDBJ databases">
        <title>Whole Genome Sequence of Nocardia Iowensis.</title>
        <authorList>
            <person name="Lamm A."/>
            <person name="Collins-Fairclough A.M."/>
            <person name="Bunk B."/>
            <person name="Sproer C."/>
        </authorList>
    </citation>
    <scope>NUCLEOTIDE SEQUENCE [LARGE SCALE GENOMIC DNA]</scope>
    <source>
        <strain evidence="4 5">NRRL 5646</strain>
    </source>
</reference>
<sequence>MRYIRTSLEAEANAVHQMKELGFSDAALTPDGADNGIDVVSAGAIAQVKWTGAAVGRPELQKLFGARGNARHLQLFFFAASGYSLPAIRFADEVGIHLFTFDPDGTIQPQNSLARSSFSERIALQEQQQLDRRRHELEQIEAQRRKIERLEASSRNRQQDPSVRNQPQNHRIRQHSNLASVSSAGPTSHRPRSMIVRLRLGLSLWIATLVVAISGLVFFLPVVFVGPFTGSTGTVGWILPEIFCIAATAGFVVVLRLSVRGIKVSRWKLEEMQAGPSPMFPRRAPTLGKSRAHRLLMLVSNILVANEAVWVVAKAHQSNPSLNGFAVTNLRIIAFDVRRITADGPVVEIAGDDIGRIVVEKRRRMFELFGIMLSGERKSFGKFDRHDIDFLCYYARHINKLSSQAGSD</sequence>
<dbReference type="GO" id="GO:0004519">
    <property type="term" value="F:endonuclease activity"/>
    <property type="evidence" value="ECO:0007669"/>
    <property type="project" value="UniProtKB-KW"/>
</dbReference>
<evidence type="ECO:0000313" key="5">
    <source>
        <dbReference type="Proteomes" id="UP000694257"/>
    </source>
</evidence>
<evidence type="ECO:0000259" key="3">
    <source>
        <dbReference type="Pfam" id="PF04471"/>
    </source>
</evidence>
<protein>
    <submittedName>
        <fullName evidence="4">Restriction endonuclease</fullName>
    </submittedName>
</protein>
<keyword evidence="4" id="KW-0540">Nuclease</keyword>
<evidence type="ECO:0000256" key="1">
    <source>
        <dbReference type="SAM" id="MobiDB-lite"/>
    </source>
</evidence>